<dbReference type="InterPro" id="IPR009027">
    <property type="entry name" value="Ribosomal_bL9/RNase_H1_N"/>
</dbReference>
<evidence type="ECO:0000256" key="6">
    <source>
        <dbReference type="ARBA" id="ARBA00022722"/>
    </source>
</evidence>
<evidence type="ECO:0000256" key="9">
    <source>
        <dbReference type="ARBA" id="ARBA00022801"/>
    </source>
</evidence>
<accession>A0A3L6RDK4</accession>
<keyword evidence="13" id="KW-1185">Reference proteome</keyword>
<evidence type="ECO:0000259" key="11">
    <source>
        <dbReference type="Pfam" id="PF01693"/>
    </source>
</evidence>
<evidence type="ECO:0000256" key="3">
    <source>
        <dbReference type="ARBA" id="ARBA00005300"/>
    </source>
</evidence>
<evidence type="ECO:0000313" key="12">
    <source>
        <dbReference type="EMBL" id="RLN00703.1"/>
    </source>
</evidence>
<keyword evidence="8" id="KW-0255">Endonuclease</keyword>
<comment type="similarity">
    <text evidence="3">Belongs to the RNase H family.</text>
</comment>
<reference evidence="13" key="1">
    <citation type="journal article" date="2019" name="Nat. Commun.">
        <title>The genome of broomcorn millet.</title>
        <authorList>
            <person name="Zou C."/>
            <person name="Miki D."/>
            <person name="Li D."/>
            <person name="Tang Q."/>
            <person name="Xiao L."/>
            <person name="Rajput S."/>
            <person name="Deng P."/>
            <person name="Jia W."/>
            <person name="Huang R."/>
            <person name="Zhang M."/>
            <person name="Sun Y."/>
            <person name="Hu J."/>
            <person name="Fu X."/>
            <person name="Schnable P.S."/>
            <person name="Li F."/>
            <person name="Zhang H."/>
            <person name="Feng B."/>
            <person name="Zhu X."/>
            <person name="Liu R."/>
            <person name="Schnable J.C."/>
            <person name="Zhu J.-K."/>
            <person name="Zhang H."/>
        </authorList>
    </citation>
    <scope>NUCLEOTIDE SEQUENCE [LARGE SCALE GENOMIC DNA]</scope>
</reference>
<organism evidence="12 13">
    <name type="scientific">Panicum miliaceum</name>
    <name type="common">Proso millet</name>
    <name type="synonym">Broomcorn millet</name>
    <dbReference type="NCBI Taxonomy" id="4540"/>
    <lineage>
        <taxon>Eukaryota</taxon>
        <taxon>Viridiplantae</taxon>
        <taxon>Streptophyta</taxon>
        <taxon>Embryophyta</taxon>
        <taxon>Tracheophyta</taxon>
        <taxon>Spermatophyta</taxon>
        <taxon>Magnoliopsida</taxon>
        <taxon>Liliopsida</taxon>
        <taxon>Poales</taxon>
        <taxon>Poaceae</taxon>
        <taxon>PACMAD clade</taxon>
        <taxon>Panicoideae</taxon>
        <taxon>Panicodae</taxon>
        <taxon>Paniceae</taxon>
        <taxon>Panicinae</taxon>
        <taxon>Panicum</taxon>
        <taxon>Panicum sect. Panicum</taxon>
    </lineage>
</organism>
<evidence type="ECO:0000256" key="10">
    <source>
        <dbReference type="ARBA" id="ARBA00022842"/>
    </source>
</evidence>
<dbReference type="EMBL" id="PQIB02000009">
    <property type="protein sequence ID" value="RLN00703.1"/>
    <property type="molecule type" value="Genomic_DNA"/>
</dbReference>
<gene>
    <name evidence="12" type="ORF">C2845_PM06G22230</name>
</gene>
<keyword evidence="9" id="KW-0378">Hydrolase</keyword>
<evidence type="ECO:0000256" key="4">
    <source>
        <dbReference type="ARBA" id="ARBA00012180"/>
    </source>
</evidence>
<keyword evidence="10" id="KW-0460">Magnesium</keyword>
<evidence type="ECO:0000256" key="1">
    <source>
        <dbReference type="ARBA" id="ARBA00001946"/>
    </source>
</evidence>
<comment type="caution">
    <text evidence="12">The sequence shown here is derived from an EMBL/GenBank/DDBJ whole genome shotgun (WGS) entry which is preliminary data.</text>
</comment>
<dbReference type="EC" id="3.1.26.4" evidence="4"/>
<evidence type="ECO:0000313" key="13">
    <source>
        <dbReference type="Proteomes" id="UP000275267"/>
    </source>
</evidence>
<keyword evidence="7" id="KW-0479">Metal-binding</keyword>
<proteinExistence type="inferred from homology"/>
<dbReference type="FunFam" id="3.40.970.10:FF:000002">
    <property type="entry name" value="Ribonuclease H"/>
    <property type="match status" value="1"/>
</dbReference>
<dbReference type="GO" id="GO:0046872">
    <property type="term" value="F:metal ion binding"/>
    <property type="evidence" value="ECO:0007669"/>
    <property type="project" value="UniProtKB-KW"/>
</dbReference>
<dbReference type="InterPro" id="IPR037056">
    <property type="entry name" value="RNase_H1_N_sf"/>
</dbReference>
<dbReference type="OrthoDB" id="1922118at2759"/>
<sequence length="78" mass="8983">MTWYVVFCGRKPGVYEDWGMCQAQVSGYNNSNYKKYKTMEQAVHAYESFVLCTRGTLDQAQPEKCKINNPDSCIWSLA</sequence>
<evidence type="ECO:0000256" key="5">
    <source>
        <dbReference type="ARBA" id="ARBA00017721"/>
    </source>
</evidence>
<keyword evidence="6" id="KW-0540">Nuclease</keyword>
<dbReference type="STRING" id="4540.A0A3L6RDK4"/>
<feature type="domain" description="Ribonuclease H1 N-terminal" evidence="11">
    <location>
        <begin position="3"/>
        <end position="43"/>
    </location>
</feature>
<dbReference type="SUPFAM" id="SSF55658">
    <property type="entry name" value="L9 N-domain-like"/>
    <property type="match status" value="1"/>
</dbReference>
<dbReference type="Proteomes" id="UP000275267">
    <property type="component" value="Unassembled WGS sequence"/>
</dbReference>
<dbReference type="Pfam" id="PF01693">
    <property type="entry name" value="Cauli_VI"/>
    <property type="match status" value="1"/>
</dbReference>
<comment type="cofactor">
    <cofactor evidence="1">
        <name>Mg(2+)</name>
        <dbReference type="ChEBI" id="CHEBI:18420"/>
    </cofactor>
</comment>
<dbReference type="Gene3D" id="3.40.970.10">
    <property type="entry name" value="Ribonuclease H1, N-terminal domain"/>
    <property type="match status" value="1"/>
</dbReference>
<evidence type="ECO:0000256" key="8">
    <source>
        <dbReference type="ARBA" id="ARBA00022759"/>
    </source>
</evidence>
<dbReference type="AlphaFoldDB" id="A0A3L6RDK4"/>
<name>A0A3L6RDK4_PANMI</name>
<dbReference type="GO" id="GO:0004523">
    <property type="term" value="F:RNA-DNA hybrid ribonuclease activity"/>
    <property type="evidence" value="ECO:0007669"/>
    <property type="project" value="UniProtKB-EC"/>
</dbReference>
<protein>
    <recommendedName>
        <fullName evidence="5">Ribonuclease H</fullName>
        <ecNumber evidence="4">3.1.26.4</ecNumber>
    </recommendedName>
</protein>
<comment type="function">
    <text evidence="2">Endonuclease that specifically degrades the RNA of RNA-DNA hybrids.</text>
</comment>
<dbReference type="InterPro" id="IPR011320">
    <property type="entry name" value="RNase_H1_N"/>
</dbReference>
<evidence type="ECO:0000256" key="7">
    <source>
        <dbReference type="ARBA" id="ARBA00022723"/>
    </source>
</evidence>
<evidence type="ECO:0000256" key="2">
    <source>
        <dbReference type="ARBA" id="ARBA00004065"/>
    </source>
</evidence>